<sequence>MSAAAPAAPPWRPFWWLLCCARRCPWPLGRTVLRMMTRPTRRRGGCGAWRITLTPSGIPATATGTLRRSFAIRTGSSARNKRTPWTGSSSASATRPCAYVPRAGAVDPRTGASRSEWRSWRTCNPSPTCPCPRPCGCSPRHCANSGGWGTATTTSSC</sequence>
<name>A0A4D5RXR4_IXOSC</name>
<evidence type="ECO:0000256" key="2">
    <source>
        <dbReference type="SAM" id="SignalP"/>
    </source>
</evidence>
<feature type="signal peptide" evidence="2">
    <location>
        <begin position="1"/>
        <end position="21"/>
    </location>
</feature>
<dbReference type="AlphaFoldDB" id="A0A4D5RXR4"/>
<organism evidence="3">
    <name type="scientific">Ixodes scapularis</name>
    <name type="common">Black-legged tick</name>
    <name type="synonym">Deer tick</name>
    <dbReference type="NCBI Taxonomy" id="6945"/>
    <lineage>
        <taxon>Eukaryota</taxon>
        <taxon>Metazoa</taxon>
        <taxon>Ecdysozoa</taxon>
        <taxon>Arthropoda</taxon>
        <taxon>Chelicerata</taxon>
        <taxon>Arachnida</taxon>
        <taxon>Acari</taxon>
        <taxon>Parasitiformes</taxon>
        <taxon>Ixodida</taxon>
        <taxon>Ixodoidea</taxon>
        <taxon>Ixodidae</taxon>
        <taxon>Ixodinae</taxon>
        <taxon>Ixodes</taxon>
    </lineage>
</organism>
<feature type="chain" id="PRO_5020026799" description="Secreted protein" evidence="2">
    <location>
        <begin position="22"/>
        <end position="157"/>
    </location>
</feature>
<reference evidence="3" key="1">
    <citation type="submission" date="2019-04" db="EMBL/GenBank/DDBJ databases">
        <title>An insight into the mialome of Ixodes scapularis.</title>
        <authorList>
            <person name="Ribeiro J.M."/>
            <person name="Mather T.N."/>
            <person name="Karim S."/>
        </authorList>
    </citation>
    <scope>NUCLEOTIDE SEQUENCE</scope>
</reference>
<keyword evidence="2" id="KW-0732">Signal</keyword>
<feature type="compositionally biased region" description="Polar residues" evidence="1">
    <location>
        <begin position="75"/>
        <end position="93"/>
    </location>
</feature>
<proteinExistence type="predicted"/>
<dbReference type="EMBL" id="GHJT01008159">
    <property type="protein sequence ID" value="MOY42130.1"/>
    <property type="molecule type" value="Transcribed_RNA"/>
</dbReference>
<evidence type="ECO:0008006" key="4">
    <source>
        <dbReference type="Google" id="ProtNLM"/>
    </source>
</evidence>
<feature type="region of interest" description="Disordered" evidence="1">
    <location>
        <begin position="75"/>
        <end position="94"/>
    </location>
</feature>
<protein>
    <recommendedName>
        <fullName evidence="4">Secreted protein</fullName>
    </recommendedName>
</protein>
<accession>A0A4D5RXR4</accession>
<evidence type="ECO:0000313" key="3">
    <source>
        <dbReference type="EMBL" id="MOY42130.1"/>
    </source>
</evidence>
<evidence type="ECO:0000256" key="1">
    <source>
        <dbReference type="SAM" id="MobiDB-lite"/>
    </source>
</evidence>